<gene>
    <name evidence="3" type="ORF">HLA92_01215</name>
</gene>
<feature type="compositionally biased region" description="Basic and acidic residues" evidence="1">
    <location>
        <begin position="55"/>
        <end position="88"/>
    </location>
</feature>
<evidence type="ECO:0000256" key="2">
    <source>
        <dbReference type="SAM" id="SignalP"/>
    </source>
</evidence>
<dbReference type="PROSITE" id="PS51257">
    <property type="entry name" value="PROKAR_LIPOPROTEIN"/>
    <property type="match status" value="1"/>
</dbReference>
<feature type="compositionally biased region" description="Basic and acidic residues" evidence="1">
    <location>
        <begin position="98"/>
        <end position="121"/>
    </location>
</feature>
<dbReference type="KEGG" id="mmio:HLA92_01215"/>
<name>A0A6M4JDC3_9MOLU</name>
<evidence type="ECO:0000313" key="3">
    <source>
        <dbReference type="EMBL" id="QJR44056.1"/>
    </source>
</evidence>
<protein>
    <recommendedName>
        <fullName evidence="5">DUF31 domain-containing protein</fullName>
    </recommendedName>
</protein>
<evidence type="ECO:0008006" key="5">
    <source>
        <dbReference type="Google" id="ProtNLM"/>
    </source>
</evidence>
<feature type="region of interest" description="Disordered" evidence="1">
    <location>
        <begin position="39"/>
        <end position="200"/>
    </location>
</feature>
<accession>A0A6M4JDC3</accession>
<proteinExistence type="predicted"/>
<keyword evidence="4" id="KW-1185">Reference proteome</keyword>
<feature type="compositionally biased region" description="Low complexity" evidence="1">
    <location>
        <begin position="177"/>
        <end position="200"/>
    </location>
</feature>
<organism evidence="3 4">
    <name type="scientific">Mycoplasma miroungirhinis</name>
    <dbReference type="NCBI Taxonomy" id="754516"/>
    <lineage>
        <taxon>Bacteria</taxon>
        <taxon>Bacillati</taxon>
        <taxon>Mycoplasmatota</taxon>
        <taxon>Mollicutes</taxon>
        <taxon>Mycoplasmataceae</taxon>
        <taxon>Mycoplasma</taxon>
    </lineage>
</organism>
<dbReference type="AlphaFoldDB" id="A0A6M4JDC3"/>
<feature type="compositionally biased region" description="Polar residues" evidence="1">
    <location>
        <begin position="159"/>
        <end position="176"/>
    </location>
</feature>
<feature type="chain" id="PRO_5026868832" description="DUF31 domain-containing protein" evidence="2">
    <location>
        <begin position="24"/>
        <end position="1253"/>
    </location>
</feature>
<dbReference type="Proteomes" id="UP000502118">
    <property type="component" value="Chromosome"/>
</dbReference>
<feature type="compositionally biased region" description="Polar residues" evidence="1">
    <location>
        <begin position="140"/>
        <end position="153"/>
    </location>
</feature>
<reference evidence="3 4" key="1">
    <citation type="submission" date="2020-05" db="EMBL/GenBank/DDBJ databases">
        <title>Novel Mycoplasma species detected in Mirounga angustirostris (northern elephant seal) from the USA.</title>
        <authorList>
            <person name="Volokhov D.V."/>
        </authorList>
    </citation>
    <scope>NUCLEOTIDE SEQUENCE [LARGE SCALE GENOMIC DNA]</scope>
    <source>
        <strain evidence="3 4">Mirounga ES2806-NAS</strain>
    </source>
</reference>
<sequence>MRKKHFLYILSAPTIILPLFLSSCTTDFNAIKNIKTGEENKDKKTQKNLDNQSSHLDKKKSSQNSDDLKQTNKVSKKDETKKETKEAKNNTNNQQINKKVEQDPSKENIHKNIDNKEENKNVDNNLSTKTNEVKQKKPNESQQPEKVNTQSDIQENKTSDSQQPSQQTEHVNSSSQTKTNVTETENVDNTKTQQPEEVQTNQNENNIQQDNQTLSNQENTHQETVFSDVNYESKITELKRLNQQYTVDNIQLVDNLDNNNYLLFHFDNLGAYNQKNTLSFNLNSENYNVDYDGNSKNVLVKIKTNTVSNISNIKLNNQNISYSKSINTLARSTNVNNNLWVNSVSYDKNNQNITLYLNNNFNADMNSKVLVELKPSENIYGSDLVLEGNYENNHIVLKNVNNLDKSIKDWVVTNVFDLSARKSLSLPKDKTYTSISSSYKAYNPTDIKFSSENQFLGNINELKIVKDNSKYNTYNGHIELDSTALENLDMLKQKYIKINFVDAKQLEYDTTQPYSQSDINTYGQFFNGLDFKLRKDRIKNIKSIVLTYDQLNNFKISNLPALITWKFKSVELVNKYNFQPEKELEVKNKNQIQDIKFELSTQNTKSHGYKDNNYSLNKLNYENKDKTYYMDEISQTDNINWEYNDENWIKANDYYLYQTQYYYAKDKLTNKSFTRKFPNIEFNNHKKYNFATLSQHFQDKELKLNDTKNIYTYEFDLNNLQNIENKNAIISFNFFANPLNIEPSEWINYQNSYKVSFSYDRLVSTKHFNDLKIELIRNWQEIYKYFGVLIDYKGALNSTLNNEDIEKLVNENLSLDAEIKDHKLIIKIKAKNGILNSKIYLHDISQQLSTYVEKYQNYLSIMYEEDENSSNKLTFNPNAKYPNQLKLPAFIYSKNDNWKIVYDNTYNSVNKDDGTDNSISYRPQFEFSTIKAKTTGPFDNQIFDDVLKREISLDFGTGWMIAKVKPDDDNDNRYYVATNQHVPVNYSQNISAPKEHQNTNDTDFYLNTNYWSIRGDIFWEADDNREILGNKVTSGNPNNTITPITYSGLDWKIHIFDISDLLNYYDQNKSNSNRENDPRFKSAEQVHSWKTLRHIKFSDKGNYIKNNTFITTYLSTFPGHFPSHKRNVQIRNNFIVTYSLDSDPGEQHHTKSEAFGFQQIFKDISANAYNFLQGGSSGTGIFDYEGNFLAIHAGKDDGYNIGFILNSPRVNFAGEINTFNTNSFAYKVQRLNRLYPKNIGLPDVFTTFEKPFK</sequence>
<dbReference type="EMBL" id="CP053097">
    <property type="protein sequence ID" value="QJR44056.1"/>
    <property type="molecule type" value="Genomic_DNA"/>
</dbReference>
<keyword evidence="2" id="KW-0732">Signal</keyword>
<feature type="signal peptide" evidence="2">
    <location>
        <begin position="1"/>
        <end position="23"/>
    </location>
</feature>
<evidence type="ECO:0000313" key="4">
    <source>
        <dbReference type="Proteomes" id="UP000502118"/>
    </source>
</evidence>
<dbReference type="RefSeq" id="WP_171112730.1">
    <property type="nucleotide sequence ID" value="NZ_CP053097.1"/>
</dbReference>
<evidence type="ECO:0000256" key="1">
    <source>
        <dbReference type="SAM" id="MobiDB-lite"/>
    </source>
</evidence>